<sequence>MDQSSTLPTTTEGTASCPSWCEHTDLCRMGAYQGPLQYVTASASLPPTAEHREVPVPVVAVMLLQDHSDPAPYVYVDAEQARMRVHEVRALRDSLDAMLALIEGGAR</sequence>
<keyword evidence="2" id="KW-1185">Reference proteome</keyword>
<accession>A0ABP9HKS9</accession>
<protein>
    <submittedName>
        <fullName evidence="1">Uncharacterized protein</fullName>
    </submittedName>
</protein>
<reference evidence="2" key="1">
    <citation type="journal article" date="2019" name="Int. J. Syst. Evol. Microbiol.">
        <title>The Global Catalogue of Microorganisms (GCM) 10K type strain sequencing project: providing services to taxonomists for standard genome sequencing and annotation.</title>
        <authorList>
            <consortium name="The Broad Institute Genomics Platform"/>
            <consortium name="The Broad Institute Genome Sequencing Center for Infectious Disease"/>
            <person name="Wu L."/>
            <person name="Ma J."/>
        </authorList>
    </citation>
    <scope>NUCLEOTIDE SEQUENCE [LARGE SCALE GENOMIC DNA]</scope>
    <source>
        <strain evidence="2">JCM 18126</strain>
    </source>
</reference>
<dbReference type="Proteomes" id="UP001501195">
    <property type="component" value="Unassembled WGS sequence"/>
</dbReference>
<dbReference type="RefSeq" id="WP_345711598.1">
    <property type="nucleotide sequence ID" value="NZ_BAABIL010000168.1"/>
</dbReference>
<gene>
    <name evidence="1" type="ORF">GCM10023225_12970</name>
</gene>
<comment type="caution">
    <text evidence="1">The sequence shown here is derived from an EMBL/GenBank/DDBJ whole genome shotgun (WGS) entry which is preliminary data.</text>
</comment>
<organism evidence="1 2">
    <name type="scientific">Kineococcus glutinatus</name>
    <dbReference type="NCBI Taxonomy" id="1070872"/>
    <lineage>
        <taxon>Bacteria</taxon>
        <taxon>Bacillati</taxon>
        <taxon>Actinomycetota</taxon>
        <taxon>Actinomycetes</taxon>
        <taxon>Kineosporiales</taxon>
        <taxon>Kineosporiaceae</taxon>
        <taxon>Kineococcus</taxon>
    </lineage>
</organism>
<evidence type="ECO:0000313" key="2">
    <source>
        <dbReference type="Proteomes" id="UP001501195"/>
    </source>
</evidence>
<name>A0ABP9HKS9_9ACTN</name>
<proteinExistence type="predicted"/>
<dbReference type="EMBL" id="BAABIL010000168">
    <property type="protein sequence ID" value="GAA4972858.1"/>
    <property type="molecule type" value="Genomic_DNA"/>
</dbReference>
<evidence type="ECO:0000313" key="1">
    <source>
        <dbReference type="EMBL" id="GAA4972858.1"/>
    </source>
</evidence>